<reference evidence="2" key="1">
    <citation type="submission" date="2014-09" db="EMBL/GenBank/DDBJ databases">
        <authorList>
            <person name="Sharma Rahul"/>
            <person name="Thines Marco"/>
        </authorList>
    </citation>
    <scope>NUCLEOTIDE SEQUENCE [LARGE SCALE GENOMIC DNA]</scope>
</reference>
<accession>A0A0P1AAS4</accession>
<sequence length="61" mass="6871">MGNPVLIALGALNTSIRLCRRSADNHHLPWTRDAIFGGFIRLTSLKKLITRALYGKNHWNA</sequence>
<dbReference type="AlphaFoldDB" id="A0A0P1AAS4"/>
<protein>
    <submittedName>
        <fullName evidence="1">Uncharacterized protein</fullName>
    </submittedName>
</protein>
<evidence type="ECO:0000313" key="2">
    <source>
        <dbReference type="Proteomes" id="UP000054928"/>
    </source>
</evidence>
<dbReference type="RefSeq" id="XP_036263047.1">
    <property type="nucleotide sequence ID" value="XM_036407337.1"/>
</dbReference>
<proteinExistence type="predicted"/>
<dbReference type="Proteomes" id="UP000054928">
    <property type="component" value="Unassembled WGS sequence"/>
</dbReference>
<dbReference type="EMBL" id="CCYD01000286">
    <property type="protein sequence ID" value="CEG37366.1"/>
    <property type="molecule type" value="Genomic_DNA"/>
</dbReference>
<evidence type="ECO:0000313" key="1">
    <source>
        <dbReference type="EMBL" id="CEG37366.1"/>
    </source>
</evidence>
<name>A0A0P1AAS4_PLAHL</name>
<organism evidence="1 2">
    <name type="scientific">Plasmopara halstedii</name>
    <name type="common">Downy mildew of sunflower</name>
    <dbReference type="NCBI Taxonomy" id="4781"/>
    <lineage>
        <taxon>Eukaryota</taxon>
        <taxon>Sar</taxon>
        <taxon>Stramenopiles</taxon>
        <taxon>Oomycota</taxon>
        <taxon>Peronosporomycetes</taxon>
        <taxon>Peronosporales</taxon>
        <taxon>Peronosporaceae</taxon>
        <taxon>Plasmopara</taxon>
    </lineage>
</organism>
<dbReference type="GeneID" id="59052881"/>
<keyword evidence="2" id="KW-1185">Reference proteome</keyword>